<dbReference type="Gene3D" id="3.40.630.190">
    <property type="entry name" value="LCP protein"/>
    <property type="match status" value="1"/>
</dbReference>
<comment type="caution">
    <text evidence="5">The sequence shown here is derived from an EMBL/GenBank/DDBJ whole genome shotgun (WGS) entry which is preliminary data.</text>
</comment>
<dbReference type="Pfam" id="PF03816">
    <property type="entry name" value="LytR_cpsA_psr"/>
    <property type="match status" value="1"/>
</dbReference>
<feature type="compositionally biased region" description="Low complexity" evidence="2">
    <location>
        <begin position="429"/>
        <end position="440"/>
    </location>
</feature>
<sequence length="1081" mass="113042">MPQNPRQGNFGHRSSQPNDADQSAEDSSASGRRRRALGDDGTGGTRVFDLLSKHGKTSGQGSASHRRRQPEPSEDDQAPAQQPVEQPSQQPTPPQQSGAQQSPGHSPGVQQPTPQQPPAAQQPQAPQQPPTPQRPSRPQPAQQQPGQQPPGQQPPGQQPAQQPSATPPANGAHPPRSGPSVQAPHEQAAHQEPPPAAAQHAAPRNAWAPPVEGQVAPPPAPQSGNGAPPPPPEYRSAPRRPNGPPPGNRADQPASPRTPQPSPQDGSGPAPAVPSATVTTPGTPGTPGTPKPPGPAVSGNAAPEAPSGNGAEQTRITAALSGQHDTSGTAGSTSTKQSAAEEPPRWQQRPDPAAAPGTAAPTPQENDTEVTARQPPIPSGPPANAPSPGRPQVPGGRDDFAKPPGSVPPVGAVSAAINTPGNTAPHSSPPEGAVPPEGAANSAGRVPDSATTEDDPGGTGAESHRHDDERQERDRGVADGRDDDSKDGSEGDEHRPDTENPDPYTQAIDATLARFSAVHDQIAEEEAQRRKRFGWLLGKHKEPELGQDMPFDFVEGGRNGDSSRVEWKQQQRRKRTLRFGKALAVMAAVAVFVATGIGWSAKTWVDAQFREVSALDPNSNAIRNAQMQTGDLNFLLIGSDTRAGADASDMVGTVKEHPGARSDTTMVAHIPADRSRVLIVSFPRDLEIDRPKCRAWSPKAGEYSDQWAPAANNVKFNTAYAVGGPKCTTKVVQQISGLSITHFLGINFQGFQAMVNAVDGVRICSTMPIIDDVLGTVLPEAGRYKLNGQQALRYVRARHVQGDLTADYGRMERQQLFLSALLRKVTSADVLLDPGKLTSFISAVTANTFGDNIGTDQLIGLGRSLQGLDPNKVTFITLPTTGEANENGNEVLRESAADALFQAIIEGVPIAPSRQGSGADTSEDAPEQAAGTDPMAQQATANGGAMTVGPARSEPARMVPAQAEQPPEVAIKVFNTTDRAGLAGRTSEKLREVGYTVQGVGNIEQTAERTVIRHSAANTEAAQRLATSIPGATLVQDAAAGDVLRLELGTGFEGTVEEPDADTPEVPENLATVNAGKDVCG</sequence>
<feature type="compositionally biased region" description="Pro residues" evidence="2">
    <location>
        <begin position="375"/>
        <end position="391"/>
    </location>
</feature>
<evidence type="ECO:0000313" key="6">
    <source>
        <dbReference type="Proteomes" id="UP001180845"/>
    </source>
</evidence>
<feature type="region of interest" description="Disordered" evidence="2">
    <location>
        <begin position="911"/>
        <end position="951"/>
    </location>
</feature>
<name>A0AAE3ZC59_9ACTN</name>
<dbReference type="InterPro" id="IPR050922">
    <property type="entry name" value="LytR/CpsA/Psr_CW_biosynth"/>
</dbReference>
<dbReference type="Proteomes" id="UP001180845">
    <property type="component" value="Unassembled WGS sequence"/>
</dbReference>
<dbReference type="EMBL" id="JAVDXW010000001">
    <property type="protein sequence ID" value="MDR7302223.1"/>
    <property type="molecule type" value="Genomic_DNA"/>
</dbReference>
<feature type="region of interest" description="Disordered" evidence="2">
    <location>
        <begin position="1"/>
        <end position="504"/>
    </location>
</feature>
<feature type="domain" description="LytR/CpsA/Psr regulator C-terminal" evidence="4">
    <location>
        <begin position="968"/>
        <end position="1052"/>
    </location>
</feature>
<comment type="similarity">
    <text evidence="1">Belongs to the LytR/CpsA/Psr (LCP) family.</text>
</comment>
<dbReference type="NCBIfam" id="TIGR00350">
    <property type="entry name" value="lytR_cpsA_psr"/>
    <property type="match status" value="1"/>
</dbReference>
<feature type="compositionally biased region" description="Low complexity" evidence="2">
    <location>
        <begin position="78"/>
        <end position="125"/>
    </location>
</feature>
<accession>A0AAE3ZC59</accession>
<dbReference type="InterPro" id="IPR027381">
    <property type="entry name" value="LytR/CpsA/Psr_C"/>
</dbReference>
<dbReference type="PANTHER" id="PTHR33392:SF6">
    <property type="entry name" value="POLYISOPRENYL-TEICHOIC ACID--PEPTIDOGLYCAN TEICHOIC ACID TRANSFERASE TAGU"/>
    <property type="match status" value="1"/>
</dbReference>
<dbReference type="Pfam" id="PF13399">
    <property type="entry name" value="LytR_C"/>
    <property type="match status" value="1"/>
</dbReference>
<evidence type="ECO:0000256" key="1">
    <source>
        <dbReference type="ARBA" id="ARBA00006068"/>
    </source>
</evidence>
<feature type="compositionally biased region" description="Polar residues" evidence="2">
    <location>
        <begin position="323"/>
        <end position="338"/>
    </location>
</feature>
<feature type="compositionally biased region" description="Low complexity" evidence="2">
    <location>
        <begin position="266"/>
        <end position="286"/>
    </location>
</feature>
<feature type="compositionally biased region" description="Pro residues" evidence="2">
    <location>
        <begin position="126"/>
        <end position="138"/>
    </location>
</feature>
<dbReference type="PANTHER" id="PTHR33392">
    <property type="entry name" value="POLYISOPRENYL-TEICHOIC ACID--PEPTIDOGLYCAN TEICHOIC ACID TRANSFERASE TAGU"/>
    <property type="match status" value="1"/>
</dbReference>
<feature type="compositionally biased region" description="Pro residues" evidence="2">
    <location>
        <begin position="147"/>
        <end position="157"/>
    </location>
</feature>
<evidence type="ECO:0000256" key="2">
    <source>
        <dbReference type="SAM" id="MobiDB-lite"/>
    </source>
</evidence>
<feature type="compositionally biased region" description="Pro residues" evidence="2">
    <location>
        <begin position="216"/>
        <end position="233"/>
    </location>
</feature>
<proteinExistence type="inferred from homology"/>
<feature type="compositionally biased region" description="Low complexity" evidence="2">
    <location>
        <begin position="19"/>
        <end position="30"/>
    </location>
</feature>
<dbReference type="RefSeq" id="WP_310273574.1">
    <property type="nucleotide sequence ID" value="NZ_JAVDXW010000001.1"/>
</dbReference>
<reference evidence="5" key="1">
    <citation type="submission" date="2023-07" db="EMBL/GenBank/DDBJ databases">
        <title>Sequencing the genomes of 1000 actinobacteria strains.</title>
        <authorList>
            <person name="Klenk H.-P."/>
        </authorList>
    </citation>
    <scope>NUCLEOTIDE SEQUENCE</scope>
    <source>
        <strain evidence="5">DSM 45977</strain>
    </source>
</reference>
<dbReference type="InterPro" id="IPR004474">
    <property type="entry name" value="LytR_CpsA_psr"/>
</dbReference>
<feature type="compositionally biased region" description="Polar residues" evidence="2">
    <location>
        <begin position="1"/>
        <end position="18"/>
    </location>
</feature>
<dbReference type="AlphaFoldDB" id="A0AAE3ZC59"/>
<feature type="compositionally biased region" description="Basic and acidic residues" evidence="2">
    <location>
        <begin position="462"/>
        <end position="498"/>
    </location>
</feature>
<dbReference type="Gene3D" id="3.30.70.2390">
    <property type="match status" value="1"/>
</dbReference>
<organism evidence="5 6">
    <name type="scientific">Haloactinomyces albus</name>
    <dbReference type="NCBI Taxonomy" id="1352928"/>
    <lineage>
        <taxon>Bacteria</taxon>
        <taxon>Bacillati</taxon>
        <taxon>Actinomycetota</taxon>
        <taxon>Actinomycetes</taxon>
        <taxon>Actinopolysporales</taxon>
        <taxon>Actinopolysporaceae</taxon>
        <taxon>Haloactinomyces</taxon>
    </lineage>
</organism>
<evidence type="ECO:0000259" key="3">
    <source>
        <dbReference type="Pfam" id="PF03816"/>
    </source>
</evidence>
<feature type="compositionally biased region" description="Low complexity" evidence="2">
    <location>
        <begin position="158"/>
        <end position="169"/>
    </location>
</feature>
<feature type="domain" description="Cell envelope-related transcriptional attenuator" evidence="3">
    <location>
        <begin position="661"/>
        <end position="826"/>
    </location>
</feature>
<keyword evidence="6" id="KW-1185">Reference proteome</keyword>
<feature type="compositionally biased region" description="Polar residues" evidence="2">
    <location>
        <begin position="417"/>
        <end position="426"/>
    </location>
</feature>
<feature type="compositionally biased region" description="Low complexity" evidence="2">
    <location>
        <begin position="350"/>
        <end position="363"/>
    </location>
</feature>
<evidence type="ECO:0000259" key="4">
    <source>
        <dbReference type="Pfam" id="PF13399"/>
    </source>
</evidence>
<gene>
    <name evidence="5" type="ORF">JOF55_002404</name>
</gene>
<protein>
    <submittedName>
        <fullName evidence="5">LCP family protein required for cell wall assembly</fullName>
    </submittedName>
</protein>
<evidence type="ECO:0000313" key="5">
    <source>
        <dbReference type="EMBL" id="MDR7302223.1"/>
    </source>
</evidence>